<dbReference type="Pfam" id="PF05063">
    <property type="entry name" value="MT-A70"/>
    <property type="match status" value="2"/>
</dbReference>
<dbReference type="Proteomes" id="UP001314263">
    <property type="component" value="Unassembled WGS sequence"/>
</dbReference>
<dbReference type="PANTHER" id="PTHR12829:SF4">
    <property type="entry name" value="N(6)-ADENINE-SPECIFIC METHYLTRANSFERASE METTL4"/>
    <property type="match status" value="1"/>
</dbReference>
<dbReference type="InterPro" id="IPR029063">
    <property type="entry name" value="SAM-dependent_MTases_sf"/>
</dbReference>
<gene>
    <name evidence="3" type="ORF">CVIRNUC_006515</name>
</gene>
<accession>A0AAV1I7J1</accession>
<protein>
    <submittedName>
        <fullName evidence="3">Uncharacterized protein</fullName>
    </submittedName>
</protein>
<dbReference type="PROSITE" id="PS51143">
    <property type="entry name" value="MT_A70"/>
    <property type="match status" value="1"/>
</dbReference>
<dbReference type="GO" id="GO:0005634">
    <property type="term" value="C:nucleus"/>
    <property type="evidence" value="ECO:0007669"/>
    <property type="project" value="TreeGrafter"/>
</dbReference>
<evidence type="ECO:0000256" key="1">
    <source>
        <dbReference type="PROSITE-ProRule" id="PRU00489"/>
    </source>
</evidence>
<dbReference type="GO" id="GO:0008168">
    <property type="term" value="F:methyltransferase activity"/>
    <property type="evidence" value="ECO:0007669"/>
    <property type="project" value="TreeGrafter"/>
</dbReference>
<proteinExistence type="inferred from homology"/>
<evidence type="ECO:0000313" key="3">
    <source>
        <dbReference type="EMBL" id="CAK0783316.1"/>
    </source>
</evidence>
<reference evidence="3 4" key="1">
    <citation type="submission" date="2023-10" db="EMBL/GenBank/DDBJ databases">
        <authorList>
            <person name="Maclean D."/>
            <person name="Macfadyen A."/>
        </authorList>
    </citation>
    <scope>NUCLEOTIDE SEQUENCE [LARGE SCALE GENOMIC DNA]</scope>
</reference>
<dbReference type="SUPFAM" id="SSF53335">
    <property type="entry name" value="S-adenosyl-L-methionine-dependent methyltransferases"/>
    <property type="match status" value="1"/>
</dbReference>
<organism evidence="3 4">
    <name type="scientific">Coccomyxa viridis</name>
    <dbReference type="NCBI Taxonomy" id="1274662"/>
    <lineage>
        <taxon>Eukaryota</taxon>
        <taxon>Viridiplantae</taxon>
        <taxon>Chlorophyta</taxon>
        <taxon>core chlorophytes</taxon>
        <taxon>Trebouxiophyceae</taxon>
        <taxon>Trebouxiophyceae incertae sedis</taxon>
        <taxon>Coccomyxaceae</taxon>
        <taxon>Coccomyxa</taxon>
    </lineage>
</organism>
<dbReference type="AlphaFoldDB" id="A0AAV1I7J1"/>
<comment type="similarity">
    <text evidence="1">Belongs to the MT-A70-like family.</text>
</comment>
<dbReference type="PANTHER" id="PTHR12829">
    <property type="entry name" value="N6-ADENOSINE-METHYLTRANSFERASE"/>
    <property type="match status" value="1"/>
</dbReference>
<evidence type="ECO:0000313" key="4">
    <source>
        <dbReference type="Proteomes" id="UP001314263"/>
    </source>
</evidence>
<name>A0AAV1I7J1_9CHLO</name>
<comment type="caution">
    <text evidence="3">The sequence shown here is derived from an EMBL/GenBank/DDBJ whole genome shotgun (WGS) entry which is preliminary data.</text>
</comment>
<dbReference type="EMBL" id="CAUYUE010000008">
    <property type="protein sequence ID" value="CAK0783316.1"/>
    <property type="molecule type" value="Genomic_DNA"/>
</dbReference>
<sequence>MRPKFTTANGIANAQPRDLFDQLISNDSNQDLLADAAGHSVILPPRCRFLISDITRLKPLLTGSPKDGFECIVIDPPWENASAQRSNAYPTLPSRNLLGIPVKRLLHQGRGLLALWVTNRERHRRFVDAELLPAWGLRHVATWYWLKVTNDVQLVSPLDIAYRRPYEAILLCRPGSSASQAAAAPAHTAADHPGSLEQEQDGSETRLPGPDSSAGPSREAGAAGRAALSEELRDLVIAAVPGQHSRKPHLGHLLAQHLPPRPHCLEVFARELHAGWTSVGNEALLFQTEESFATL</sequence>
<feature type="region of interest" description="Disordered" evidence="2">
    <location>
        <begin position="182"/>
        <end position="225"/>
    </location>
</feature>
<keyword evidence="4" id="KW-1185">Reference proteome</keyword>
<evidence type="ECO:0000256" key="2">
    <source>
        <dbReference type="SAM" id="MobiDB-lite"/>
    </source>
</evidence>
<dbReference type="InterPro" id="IPR007757">
    <property type="entry name" value="MT-A70-like"/>
</dbReference>